<dbReference type="InterPro" id="IPR009057">
    <property type="entry name" value="Homeodomain-like_sf"/>
</dbReference>
<comment type="caution">
    <text evidence="6">The sequence shown here is derived from an EMBL/GenBank/DDBJ whole genome shotgun (WGS) entry which is preliminary data.</text>
</comment>
<dbReference type="InterPro" id="IPR000524">
    <property type="entry name" value="Tscrpt_reg_HTH_GntR"/>
</dbReference>
<feature type="compositionally biased region" description="Polar residues" evidence="4">
    <location>
        <begin position="342"/>
        <end position="355"/>
    </location>
</feature>
<evidence type="ECO:0000259" key="5">
    <source>
        <dbReference type="PROSITE" id="PS50949"/>
    </source>
</evidence>
<accession>A0A086MQN8</accession>
<keyword evidence="2" id="KW-0238">DNA-binding</keyword>
<keyword evidence="3" id="KW-0804">Transcription</keyword>
<reference evidence="6 7" key="1">
    <citation type="submission" date="2014-05" db="EMBL/GenBank/DDBJ databases">
        <title>Complete genome sequence of the Streptomyces mutabilis TRM45540.</title>
        <authorList>
            <person name="Luo X."/>
            <person name="Zhang L."/>
        </authorList>
    </citation>
    <scope>NUCLEOTIDE SEQUENCE [LARGE SCALE GENOMIC DNA]</scope>
    <source>
        <strain evidence="6 7">TRM45540</strain>
    </source>
</reference>
<evidence type="ECO:0000313" key="6">
    <source>
        <dbReference type="EMBL" id="KFG71206.1"/>
    </source>
</evidence>
<dbReference type="InterPro" id="IPR036388">
    <property type="entry name" value="WH-like_DNA-bd_sf"/>
</dbReference>
<dbReference type="Pfam" id="PF07729">
    <property type="entry name" value="FCD"/>
    <property type="match status" value="1"/>
</dbReference>
<gene>
    <name evidence="6" type="ORF">FM21_36240</name>
</gene>
<evidence type="ECO:0000256" key="2">
    <source>
        <dbReference type="ARBA" id="ARBA00023125"/>
    </source>
</evidence>
<evidence type="ECO:0000313" key="7">
    <source>
        <dbReference type="Proteomes" id="UP000029095"/>
    </source>
</evidence>
<sequence>MPKEPRRPALTDSERATLSAWARSRTSTRARAQRAQIVLASAEGADNTTVAEELGVSRHMVGKWLSRFLTEGLDGLAERPRPGRPAKVDDDTVARILVRLLAPPPAGSRSWSTRTMAAESGLSQTTVSRIWNAYGLQVRAGRVPPADALPGRLPLEVRDVVGLFIAPPVRVLALTTRDPGSSRLRRSTPGTPSLDRPSTQARNLFATADAFAALRGGCTARATTSETAWHGSLQDFLNDVDQSAAPNLSVHLLAGGEADPWARPAIEAWTQQNSRFQGHFVAGPAWLDGVELLLAGNPLLSRETAPGLGSALPGLRDDLHSWCADWNTKAAPFRWHVTFDSSGQVPEHSQTSNGRDANPDSGDDVLELPGSPSAADPVVRAVREELLSVRRPPAERVREAPLAARLGLSRRAIRKALHTLADEGLLERLPQGGAAYPHVDVNTIVDLYAARSALGAVLIHRASMLDQRELRPVRAALSAVRAVARAGRDHARIGDADLSFQDAIAVTAKLPQSSLFFQRLTMRLRMFLSILQLGFPDSAVDLISREDAVIFDAICEGDGNEAARLWRVKVERSVRYMVTQLPDGRFDPNLWLALAGKPTPRPGDPRKYASGS</sequence>
<dbReference type="PANTHER" id="PTHR43537">
    <property type="entry name" value="TRANSCRIPTIONAL REGULATOR, GNTR FAMILY"/>
    <property type="match status" value="1"/>
</dbReference>
<evidence type="ECO:0000256" key="3">
    <source>
        <dbReference type="ARBA" id="ARBA00023163"/>
    </source>
</evidence>
<dbReference type="SUPFAM" id="SSF46785">
    <property type="entry name" value="Winged helix' DNA-binding domain"/>
    <property type="match status" value="1"/>
</dbReference>
<feature type="domain" description="HTH gntR-type" evidence="5">
    <location>
        <begin position="372"/>
        <end position="439"/>
    </location>
</feature>
<feature type="region of interest" description="Disordered" evidence="4">
    <location>
        <begin position="1"/>
        <end position="22"/>
    </location>
</feature>
<feature type="region of interest" description="Disordered" evidence="4">
    <location>
        <begin position="177"/>
        <end position="198"/>
    </location>
</feature>
<dbReference type="RefSeq" id="WP_043386696.1">
    <property type="nucleotide sequence ID" value="NZ_KN039953.1"/>
</dbReference>
<evidence type="ECO:0000256" key="4">
    <source>
        <dbReference type="SAM" id="MobiDB-lite"/>
    </source>
</evidence>
<dbReference type="SUPFAM" id="SSF48008">
    <property type="entry name" value="GntR ligand-binding domain-like"/>
    <property type="match status" value="1"/>
</dbReference>
<dbReference type="EMBL" id="JNFQ01000010">
    <property type="protein sequence ID" value="KFG71206.1"/>
    <property type="molecule type" value="Genomic_DNA"/>
</dbReference>
<dbReference type="Pfam" id="PF00392">
    <property type="entry name" value="GntR"/>
    <property type="match status" value="1"/>
</dbReference>
<keyword evidence="1" id="KW-0805">Transcription regulation</keyword>
<dbReference type="InterPro" id="IPR036390">
    <property type="entry name" value="WH_DNA-bd_sf"/>
</dbReference>
<dbReference type="PANTHER" id="PTHR43537:SF45">
    <property type="entry name" value="GNTR FAMILY REGULATORY PROTEIN"/>
    <property type="match status" value="1"/>
</dbReference>
<proteinExistence type="predicted"/>
<dbReference type="SUPFAM" id="SSF46689">
    <property type="entry name" value="Homeodomain-like"/>
    <property type="match status" value="1"/>
</dbReference>
<feature type="compositionally biased region" description="Basic and acidic residues" evidence="4">
    <location>
        <begin position="1"/>
        <end position="15"/>
    </location>
</feature>
<dbReference type="InterPro" id="IPR008920">
    <property type="entry name" value="TF_FadR/GntR_C"/>
</dbReference>
<feature type="compositionally biased region" description="Polar residues" evidence="4">
    <location>
        <begin position="188"/>
        <end position="198"/>
    </location>
</feature>
<evidence type="ECO:0000256" key="1">
    <source>
        <dbReference type="ARBA" id="ARBA00023015"/>
    </source>
</evidence>
<keyword evidence="7" id="KW-1185">Reference proteome</keyword>
<dbReference type="AlphaFoldDB" id="A0A086MQN8"/>
<dbReference type="SMART" id="SM00895">
    <property type="entry name" value="FCD"/>
    <property type="match status" value="1"/>
</dbReference>
<dbReference type="HOGENOM" id="CLU_446123_0_0_11"/>
<dbReference type="Gene3D" id="1.10.10.10">
    <property type="entry name" value="Winged helix-like DNA-binding domain superfamily/Winged helix DNA-binding domain"/>
    <property type="match status" value="1"/>
</dbReference>
<dbReference type="Gene3D" id="1.20.120.530">
    <property type="entry name" value="GntR ligand-binding domain-like"/>
    <property type="match status" value="1"/>
</dbReference>
<organism evidence="6 7">
    <name type="scientific">Streptomyces mutabilis</name>
    <dbReference type="NCBI Taxonomy" id="67332"/>
    <lineage>
        <taxon>Bacteria</taxon>
        <taxon>Bacillati</taxon>
        <taxon>Actinomycetota</taxon>
        <taxon>Actinomycetes</taxon>
        <taxon>Kitasatosporales</taxon>
        <taxon>Streptomycetaceae</taxon>
        <taxon>Streptomyces</taxon>
    </lineage>
</organism>
<dbReference type="STRING" id="1915400.FM21_36240"/>
<dbReference type="Pfam" id="PF13565">
    <property type="entry name" value="HTH_32"/>
    <property type="match status" value="1"/>
</dbReference>
<dbReference type="GO" id="GO:0003677">
    <property type="term" value="F:DNA binding"/>
    <property type="evidence" value="ECO:0007669"/>
    <property type="project" value="UniProtKB-KW"/>
</dbReference>
<feature type="region of interest" description="Disordered" evidence="4">
    <location>
        <begin position="342"/>
        <end position="374"/>
    </location>
</feature>
<name>A0A086MQN8_9ACTN</name>
<dbReference type="SMART" id="SM00345">
    <property type="entry name" value="HTH_GNTR"/>
    <property type="match status" value="1"/>
</dbReference>
<dbReference type="GO" id="GO:0003700">
    <property type="term" value="F:DNA-binding transcription factor activity"/>
    <property type="evidence" value="ECO:0007669"/>
    <property type="project" value="InterPro"/>
</dbReference>
<protein>
    <recommendedName>
        <fullName evidence="5">HTH gntR-type domain-containing protein</fullName>
    </recommendedName>
</protein>
<dbReference type="PROSITE" id="PS50949">
    <property type="entry name" value="HTH_GNTR"/>
    <property type="match status" value="1"/>
</dbReference>
<dbReference type="InterPro" id="IPR011711">
    <property type="entry name" value="GntR_C"/>
</dbReference>
<dbReference type="Proteomes" id="UP000029095">
    <property type="component" value="Unassembled WGS sequence"/>
</dbReference>